<evidence type="ECO:0000256" key="1">
    <source>
        <dbReference type="SAM" id="Phobius"/>
    </source>
</evidence>
<sequence length="116" mass="12506">MESLFPEIFFLSFFVPLILRIAIAIIFFLDAKALWQTGGSRAKMFALKKALFGLLLAVGFLTQLVAILGILVVLGRRIWLGKGVAPQSLSTNILTVGALLSLLILGAGAFAIDLPY</sequence>
<organism evidence="2 3">
    <name type="scientific">Candidatus Kaiserbacteria bacterium CG10_big_fil_rev_8_21_14_0_10_45_20</name>
    <dbReference type="NCBI Taxonomy" id="1974607"/>
    <lineage>
        <taxon>Bacteria</taxon>
        <taxon>Candidatus Kaiseribacteriota</taxon>
    </lineage>
</organism>
<keyword evidence="1" id="KW-1133">Transmembrane helix</keyword>
<evidence type="ECO:0000313" key="2">
    <source>
        <dbReference type="EMBL" id="PIR85056.1"/>
    </source>
</evidence>
<dbReference type="Proteomes" id="UP000229315">
    <property type="component" value="Unassembled WGS sequence"/>
</dbReference>
<protein>
    <submittedName>
        <fullName evidence="2">Uncharacterized protein</fullName>
    </submittedName>
</protein>
<feature type="transmembrane region" description="Helical" evidence="1">
    <location>
        <begin position="50"/>
        <end position="73"/>
    </location>
</feature>
<accession>A0A2H0UHA1</accession>
<evidence type="ECO:0000313" key="3">
    <source>
        <dbReference type="Proteomes" id="UP000229315"/>
    </source>
</evidence>
<gene>
    <name evidence="2" type="ORF">COU15_02685</name>
</gene>
<dbReference type="AlphaFoldDB" id="A0A2H0UHA1"/>
<comment type="caution">
    <text evidence="2">The sequence shown here is derived from an EMBL/GenBank/DDBJ whole genome shotgun (WGS) entry which is preliminary data.</text>
</comment>
<keyword evidence="1" id="KW-0472">Membrane</keyword>
<reference evidence="3" key="1">
    <citation type="submission" date="2017-09" db="EMBL/GenBank/DDBJ databases">
        <title>Depth-based differentiation of microbial function through sediment-hosted aquifers and enrichment of novel symbionts in the deep terrestrial subsurface.</title>
        <authorList>
            <person name="Probst A.J."/>
            <person name="Ladd B."/>
            <person name="Jarett J.K."/>
            <person name="Geller-Mcgrath D.E."/>
            <person name="Sieber C.M.K."/>
            <person name="Emerson J.B."/>
            <person name="Anantharaman K."/>
            <person name="Thomas B.C."/>
            <person name="Malmstrom R."/>
            <person name="Stieglmeier M."/>
            <person name="Klingl A."/>
            <person name="Woyke T."/>
            <person name="Ryan C.M."/>
            <person name="Banfield J.F."/>
        </authorList>
    </citation>
    <scope>NUCLEOTIDE SEQUENCE [LARGE SCALE GENOMIC DNA]</scope>
</reference>
<feature type="transmembrane region" description="Helical" evidence="1">
    <location>
        <begin position="6"/>
        <end position="29"/>
    </location>
</feature>
<name>A0A2H0UHA1_9BACT</name>
<keyword evidence="1" id="KW-0812">Transmembrane</keyword>
<feature type="transmembrane region" description="Helical" evidence="1">
    <location>
        <begin position="93"/>
        <end position="112"/>
    </location>
</feature>
<proteinExistence type="predicted"/>
<dbReference type="EMBL" id="PFBH01000016">
    <property type="protein sequence ID" value="PIR85056.1"/>
    <property type="molecule type" value="Genomic_DNA"/>
</dbReference>